<dbReference type="EMBL" id="AFFY01000015">
    <property type="protein sequence ID" value="EHH01333.1"/>
    <property type="molecule type" value="Genomic_DNA"/>
</dbReference>
<proteinExistence type="predicted"/>
<gene>
    <name evidence="1" type="ORF">HMPREF9441_00998</name>
</gene>
<sequence>MVNRSQQNEKSFSVELFFILLRKIIRKKDYEKSSFTLLNIWMR</sequence>
<evidence type="ECO:0000313" key="1">
    <source>
        <dbReference type="EMBL" id="EHH01333.1"/>
    </source>
</evidence>
<comment type="caution">
    <text evidence="1">The sequence shown here is derived from an EMBL/GenBank/DDBJ whole genome shotgun (WGS) entry which is preliminary data.</text>
</comment>
<dbReference type="Proteomes" id="UP000003598">
    <property type="component" value="Unassembled WGS sequence"/>
</dbReference>
<keyword evidence="2" id="KW-1185">Reference proteome</keyword>
<dbReference type="AlphaFoldDB" id="G5SNR7"/>
<accession>G5SNR7</accession>
<protein>
    <submittedName>
        <fullName evidence="1">Uncharacterized protein</fullName>
    </submittedName>
</protein>
<organism evidence="1 2">
    <name type="scientific">Paraprevotella clara YIT 11840</name>
    <dbReference type="NCBI Taxonomy" id="762968"/>
    <lineage>
        <taxon>Bacteria</taxon>
        <taxon>Pseudomonadati</taxon>
        <taxon>Bacteroidota</taxon>
        <taxon>Bacteroidia</taxon>
        <taxon>Bacteroidales</taxon>
        <taxon>Prevotellaceae</taxon>
        <taxon>Paraprevotella</taxon>
    </lineage>
</organism>
<reference evidence="1 2" key="1">
    <citation type="submission" date="2011-03" db="EMBL/GenBank/DDBJ databases">
        <authorList>
            <person name="Weinstock G."/>
            <person name="Sodergren E."/>
            <person name="Clifton S."/>
            <person name="Fulton L."/>
            <person name="Fulton B."/>
            <person name="Courtney L."/>
            <person name="Fronick C."/>
            <person name="Harrison M."/>
            <person name="Strong C."/>
            <person name="Farmer C."/>
            <person name="Delahaunty K."/>
            <person name="Markovic C."/>
            <person name="Hall O."/>
            <person name="Minx P."/>
            <person name="Tomlinson C."/>
            <person name="Mitreva M."/>
            <person name="Hou S."/>
            <person name="Chen J."/>
            <person name="Wollam A."/>
            <person name="Pepin K.H."/>
            <person name="Johnson M."/>
            <person name="Bhonagiri V."/>
            <person name="Zhang X."/>
            <person name="Suruliraj S."/>
            <person name="Warren W."/>
            <person name="Chinwalla A."/>
            <person name="Mardis E.R."/>
            <person name="Wilson R.K."/>
        </authorList>
    </citation>
    <scope>NUCLEOTIDE SEQUENCE [LARGE SCALE GENOMIC DNA]</scope>
    <source>
        <strain evidence="1 2">YIT 11840</strain>
    </source>
</reference>
<name>G5SNR7_9BACT</name>
<evidence type="ECO:0000313" key="2">
    <source>
        <dbReference type="Proteomes" id="UP000003598"/>
    </source>
</evidence>
<dbReference type="HOGENOM" id="CLU_3237107_0_0_10"/>